<name>A0ABX4BL05_FLAFR</name>
<gene>
    <name evidence="2" type="ORF">B0A65_19475</name>
</gene>
<proteinExistence type="predicted"/>
<dbReference type="Proteomes" id="UP000198382">
    <property type="component" value="Unassembled WGS sequence"/>
</dbReference>
<evidence type="ECO:0000256" key="1">
    <source>
        <dbReference type="SAM" id="Phobius"/>
    </source>
</evidence>
<organism evidence="2 3">
    <name type="scientific">Flavobacterium frigidimaris</name>
    <dbReference type="NCBI Taxonomy" id="262320"/>
    <lineage>
        <taxon>Bacteria</taxon>
        <taxon>Pseudomonadati</taxon>
        <taxon>Bacteroidota</taxon>
        <taxon>Flavobacteriia</taxon>
        <taxon>Flavobacteriales</taxon>
        <taxon>Flavobacteriaceae</taxon>
        <taxon>Flavobacterium</taxon>
    </lineage>
</organism>
<feature type="transmembrane region" description="Helical" evidence="1">
    <location>
        <begin position="138"/>
        <end position="160"/>
    </location>
</feature>
<keyword evidence="1" id="KW-0472">Membrane</keyword>
<dbReference type="RefSeq" id="WP_074657212.1">
    <property type="nucleotide sequence ID" value="NZ_MUGV01000039.1"/>
</dbReference>
<evidence type="ECO:0000313" key="3">
    <source>
        <dbReference type="Proteomes" id="UP000198382"/>
    </source>
</evidence>
<keyword evidence="3" id="KW-1185">Reference proteome</keyword>
<keyword evidence="1" id="KW-0812">Transmembrane</keyword>
<protein>
    <recommendedName>
        <fullName evidence="4">DUF3592 domain-containing protein</fullName>
    </recommendedName>
</protein>
<evidence type="ECO:0008006" key="4">
    <source>
        <dbReference type="Google" id="ProtNLM"/>
    </source>
</evidence>
<sequence>MDSNHEAQLNQIKKIFFGPFLLVIALILFFIASYFIKLEYDEHVRYGQIMTGKVVDTYWVSSGDSPPTSLFYCIISVGTKNYTFEIQNAEQDFMLSHEEQNLIKEVKNGDQVKVKLLSNKTAKIVEWKKIKINPKNKFTDILGMWLTIILLFSITGYLLYKIYCIYRNKT</sequence>
<reference evidence="2 3" key="1">
    <citation type="submission" date="2016-11" db="EMBL/GenBank/DDBJ databases">
        <title>Whole genomes of Flavobacteriaceae.</title>
        <authorList>
            <person name="Stine C."/>
            <person name="Li C."/>
            <person name="Tadesse D."/>
        </authorList>
    </citation>
    <scope>NUCLEOTIDE SEQUENCE [LARGE SCALE GENOMIC DNA]</scope>
    <source>
        <strain evidence="2 3">DSM 15937</strain>
    </source>
</reference>
<feature type="transmembrane region" description="Helical" evidence="1">
    <location>
        <begin position="15"/>
        <end position="36"/>
    </location>
</feature>
<keyword evidence="1" id="KW-1133">Transmembrane helix</keyword>
<evidence type="ECO:0000313" key="2">
    <source>
        <dbReference type="EMBL" id="OXA76040.1"/>
    </source>
</evidence>
<comment type="caution">
    <text evidence="2">The sequence shown here is derived from an EMBL/GenBank/DDBJ whole genome shotgun (WGS) entry which is preliminary data.</text>
</comment>
<accession>A0ABX4BL05</accession>
<dbReference type="EMBL" id="MUGV01000039">
    <property type="protein sequence ID" value="OXA76040.1"/>
    <property type="molecule type" value="Genomic_DNA"/>
</dbReference>